<feature type="transmembrane region" description="Helical" evidence="1">
    <location>
        <begin position="79"/>
        <end position="94"/>
    </location>
</feature>
<feature type="transmembrane region" description="Helical" evidence="1">
    <location>
        <begin position="100"/>
        <end position="121"/>
    </location>
</feature>
<organism evidence="2">
    <name type="scientific">Medioppia subpectinata</name>
    <dbReference type="NCBI Taxonomy" id="1979941"/>
    <lineage>
        <taxon>Eukaryota</taxon>
        <taxon>Metazoa</taxon>
        <taxon>Ecdysozoa</taxon>
        <taxon>Arthropoda</taxon>
        <taxon>Chelicerata</taxon>
        <taxon>Arachnida</taxon>
        <taxon>Acari</taxon>
        <taxon>Acariformes</taxon>
        <taxon>Sarcoptiformes</taxon>
        <taxon>Oribatida</taxon>
        <taxon>Brachypylina</taxon>
        <taxon>Oppioidea</taxon>
        <taxon>Oppiidae</taxon>
        <taxon>Medioppia</taxon>
    </lineage>
</organism>
<feature type="transmembrane region" description="Helical" evidence="1">
    <location>
        <begin position="52"/>
        <end position="72"/>
    </location>
</feature>
<feature type="transmembrane region" description="Helical" evidence="1">
    <location>
        <begin position="12"/>
        <end position="32"/>
    </location>
</feature>
<gene>
    <name evidence="2" type="ORF">OSB1V03_LOCUS11370</name>
</gene>
<dbReference type="Proteomes" id="UP000759131">
    <property type="component" value="Unassembled WGS sequence"/>
</dbReference>
<proteinExistence type="predicted"/>
<evidence type="ECO:0000313" key="3">
    <source>
        <dbReference type="Proteomes" id="UP000759131"/>
    </source>
</evidence>
<accession>A0A7R9KXL9</accession>
<dbReference type="EMBL" id="CAJPIZ010008807">
    <property type="protein sequence ID" value="CAG2111389.1"/>
    <property type="molecule type" value="Genomic_DNA"/>
</dbReference>
<evidence type="ECO:0000256" key="1">
    <source>
        <dbReference type="SAM" id="Phobius"/>
    </source>
</evidence>
<keyword evidence="3" id="KW-1185">Reference proteome</keyword>
<dbReference type="AlphaFoldDB" id="A0A7R9KXL9"/>
<keyword evidence="1" id="KW-0812">Transmembrane</keyword>
<dbReference type="EMBL" id="OC863382">
    <property type="protein sequence ID" value="CAD7630959.1"/>
    <property type="molecule type" value="Genomic_DNA"/>
</dbReference>
<sequence>MMSKFNRIKITMEVVFILIILVNILVLTSLILATWGKHEQDKLWPEVSHNEALAIVIITAIILILNIAGLIGIITERKCMVIILVILVTLSIFYELMEAVYFGALMGACLAALTIQYIMLINDKRRDFDARYPKPELN</sequence>
<name>A0A7R9KXL9_9ACAR</name>
<protein>
    <submittedName>
        <fullName evidence="2">Uncharacterized protein</fullName>
    </submittedName>
</protein>
<evidence type="ECO:0000313" key="2">
    <source>
        <dbReference type="EMBL" id="CAD7630959.1"/>
    </source>
</evidence>
<reference evidence="2" key="1">
    <citation type="submission" date="2020-11" db="EMBL/GenBank/DDBJ databases">
        <authorList>
            <person name="Tran Van P."/>
        </authorList>
    </citation>
    <scope>NUCLEOTIDE SEQUENCE</scope>
</reference>
<keyword evidence="1" id="KW-1133">Transmembrane helix</keyword>
<keyword evidence="1" id="KW-0472">Membrane</keyword>